<dbReference type="InterPro" id="IPR002528">
    <property type="entry name" value="MATE_fam"/>
</dbReference>
<accession>A0ABY4VZ35</accession>
<feature type="transmembrane region" description="Helical" evidence="7">
    <location>
        <begin position="391"/>
        <end position="409"/>
    </location>
</feature>
<keyword evidence="5 7" id="KW-1133">Transmembrane helix</keyword>
<feature type="transmembrane region" description="Helical" evidence="7">
    <location>
        <begin position="357"/>
        <end position="379"/>
    </location>
</feature>
<dbReference type="PANTHER" id="PTHR43298:SF2">
    <property type="entry name" value="FMN_FAD EXPORTER YEEO-RELATED"/>
    <property type="match status" value="1"/>
</dbReference>
<feature type="transmembrane region" description="Helical" evidence="7">
    <location>
        <begin position="271"/>
        <end position="293"/>
    </location>
</feature>
<feature type="transmembrane region" description="Helical" evidence="7">
    <location>
        <begin position="245"/>
        <end position="265"/>
    </location>
</feature>
<keyword evidence="3" id="KW-0813">Transport</keyword>
<evidence type="ECO:0000256" key="3">
    <source>
        <dbReference type="ARBA" id="ARBA00022448"/>
    </source>
</evidence>
<dbReference type="Proteomes" id="UP001056291">
    <property type="component" value="Chromosome"/>
</dbReference>
<feature type="transmembrane region" description="Helical" evidence="7">
    <location>
        <begin position="46"/>
        <end position="66"/>
    </location>
</feature>
<proteinExistence type="inferred from homology"/>
<keyword evidence="9" id="KW-1185">Reference proteome</keyword>
<feature type="transmembrane region" description="Helical" evidence="7">
    <location>
        <begin position="164"/>
        <end position="185"/>
    </location>
</feature>
<evidence type="ECO:0000313" key="8">
    <source>
        <dbReference type="EMBL" id="USG60186.1"/>
    </source>
</evidence>
<evidence type="ECO:0000256" key="1">
    <source>
        <dbReference type="ARBA" id="ARBA00004141"/>
    </source>
</evidence>
<evidence type="ECO:0000256" key="7">
    <source>
        <dbReference type="SAM" id="Phobius"/>
    </source>
</evidence>
<keyword evidence="4 7" id="KW-0812">Transmembrane</keyword>
<reference evidence="8" key="1">
    <citation type="submission" date="2022-06" db="EMBL/GenBank/DDBJ databases">
        <title>Sneathiella actinostolidae sp. nov., isolated from a sea anemonein the Western Pacific Ocean.</title>
        <authorList>
            <person name="Wei M.J."/>
        </authorList>
    </citation>
    <scope>NUCLEOTIDE SEQUENCE</scope>
    <source>
        <strain evidence="8">PHK-P5</strain>
    </source>
</reference>
<evidence type="ECO:0000256" key="6">
    <source>
        <dbReference type="ARBA" id="ARBA00023136"/>
    </source>
</evidence>
<evidence type="ECO:0000256" key="4">
    <source>
        <dbReference type="ARBA" id="ARBA00022692"/>
    </source>
</evidence>
<comment type="subcellular location">
    <subcellularLocation>
        <location evidence="1">Membrane</location>
        <topology evidence="1">Multi-pass membrane protein</topology>
    </subcellularLocation>
</comment>
<dbReference type="Pfam" id="PF01554">
    <property type="entry name" value="MatE"/>
    <property type="match status" value="2"/>
</dbReference>
<evidence type="ECO:0000313" key="9">
    <source>
        <dbReference type="Proteomes" id="UP001056291"/>
    </source>
</evidence>
<dbReference type="InterPro" id="IPR044644">
    <property type="entry name" value="DinF-like"/>
</dbReference>
<organism evidence="8 9">
    <name type="scientific">Sneathiella marina</name>
    <dbReference type="NCBI Taxonomy" id="2950108"/>
    <lineage>
        <taxon>Bacteria</taxon>
        <taxon>Pseudomonadati</taxon>
        <taxon>Pseudomonadota</taxon>
        <taxon>Alphaproteobacteria</taxon>
        <taxon>Sneathiellales</taxon>
        <taxon>Sneathiellaceae</taxon>
        <taxon>Sneathiella</taxon>
    </lineage>
</organism>
<name>A0ABY4VZ35_9PROT</name>
<dbReference type="EMBL" id="CP098747">
    <property type="protein sequence ID" value="USG60186.1"/>
    <property type="molecule type" value="Genomic_DNA"/>
</dbReference>
<comment type="similarity">
    <text evidence="2">Belongs to the multi antimicrobial extrusion (MATE) (TC 2.A.66.1) family.</text>
</comment>
<gene>
    <name evidence="8" type="ORF">NBZ79_13470</name>
</gene>
<dbReference type="CDD" id="cd13136">
    <property type="entry name" value="MATE_DinF_like"/>
    <property type="match status" value="1"/>
</dbReference>
<dbReference type="PANTHER" id="PTHR43298">
    <property type="entry name" value="MULTIDRUG RESISTANCE PROTEIN NORM-RELATED"/>
    <property type="match status" value="1"/>
</dbReference>
<feature type="transmembrane region" description="Helical" evidence="7">
    <location>
        <begin position="191"/>
        <end position="213"/>
    </location>
</feature>
<keyword evidence="6 7" id="KW-0472">Membrane</keyword>
<sequence length="442" mass="48047">MSFKRFFAASSHGEVWRLAWPIILSNSSVPLLGAVDTAVVGHLPDAHYIGAVAIGAMMFSFLYWGFGFLRMGTTGFVAQAAGQQDPDEIRAVMGRALLLSLIISVFVLALQNVVLWVALNLIDSSAAVEAGASEYFSIRVWGAPAVLANYALMGFFIGTKNTRAALMVQIFMNGLNIVLDLVFVLGLGWDVAGVATATLISEVSACLFGAYLVRRHLLKLGGTWVRSSLFAGGKIAQLLRVNFDIFIRSILLIFAFAYFTAQAASKGDTTLAAVAVLMNFMHIMAYGLDGFAFATEGMVGSALGAKKPALLREIVLVSSFWALIVATIYALVYALFGPSLINLLTSIPDVREQAKDFLPWMMVAPLISIWSYQLDGIFIGAVQSKEMRNGMIISFLLYMTGMQIFDNFWGANGLWAALMLFMAARGVTLALVYPRVERRAMT</sequence>
<dbReference type="RefSeq" id="WP_251932993.1">
    <property type="nucleotide sequence ID" value="NZ_CP098747.1"/>
</dbReference>
<protein>
    <submittedName>
        <fullName evidence="8">MATE family efflux transporter</fullName>
    </submittedName>
</protein>
<evidence type="ECO:0000256" key="5">
    <source>
        <dbReference type="ARBA" id="ARBA00022989"/>
    </source>
</evidence>
<feature type="transmembrane region" description="Helical" evidence="7">
    <location>
        <begin position="314"/>
        <end position="337"/>
    </location>
</feature>
<dbReference type="NCBIfam" id="TIGR00797">
    <property type="entry name" value="matE"/>
    <property type="match status" value="1"/>
</dbReference>
<dbReference type="InterPro" id="IPR050222">
    <property type="entry name" value="MATE_MdtK"/>
</dbReference>
<evidence type="ECO:0000256" key="2">
    <source>
        <dbReference type="ARBA" id="ARBA00010199"/>
    </source>
</evidence>
<feature type="transmembrane region" description="Helical" evidence="7">
    <location>
        <begin position="415"/>
        <end position="433"/>
    </location>
</feature>
<feature type="transmembrane region" description="Helical" evidence="7">
    <location>
        <begin position="138"/>
        <end position="157"/>
    </location>
</feature>
<feature type="transmembrane region" description="Helical" evidence="7">
    <location>
        <begin position="96"/>
        <end position="118"/>
    </location>
</feature>